<dbReference type="AlphaFoldDB" id="A0A251XDQ6"/>
<name>A0A251XDQ6_CLAMM</name>
<organism evidence="1 2">
    <name type="scientific">Clavibacter michiganensis subsp. michiganensis</name>
    <dbReference type="NCBI Taxonomy" id="33013"/>
    <lineage>
        <taxon>Bacteria</taxon>
        <taxon>Bacillati</taxon>
        <taxon>Actinomycetota</taxon>
        <taxon>Actinomycetes</taxon>
        <taxon>Micrococcales</taxon>
        <taxon>Microbacteriaceae</taxon>
        <taxon>Clavibacter</taxon>
    </lineage>
</organism>
<dbReference type="Proteomes" id="UP000195062">
    <property type="component" value="Unassembled WGS sequence"/>
</dbReference>
<keyword evidence="2" id="KW-1185">Reference proteome</keyword>
<sequence length="71" mass="7408">MPSYSTGFWVAATRKGSGSAWLSPSTVTCRSSIASSSADCVLGGVRLISSASRMLVNTGPRRNENAPSRES</sequence>
<reference evidence="1 2" key="1">
    <citation type="submission" date="2016-08" db="EMBL/GenBank/DDBJ databases">
        <title>Genome sequence of Clavibacter michiganensis subsp. michiganensis strain CASJ007.</title>
        <authorList>
            <person name="Thapa S.P."/>
            <person name="Coaker G."/>
        </authorList>
    </citation>
    <scope>NUCLEOTIDE SEQUENCE [LARGE SCALE GENOMIC DNA]</scope>
    <source>
        <strain evidence="1">CASJ007</strain>
    </source>
</reference>
<evidence type="ECO:0000313" key="2">
    <source>
        <dbReference type="Proteomes" id="UP000195062"/>
    </source>
</evidence>
<proteinExistence type="predicted"/>
<evidence type="ECO:0000313" key="1">
    <source>
        <dbReference type="EMBL" id="OUD99932.1"/>
    </source>
</evidence>
<protein>
    <submittedName>
        <fullName evidence="1">Uncharacterized protein</fullName>
    </submittedName>
</protein>
<accession>A0A251XDQ6</accession>
<dbReference type="EMBL" id="MDHH01000009">
    <property type="protein sequence ID" value="OUD99932.1"/>
    <property type="molecule type" value="Genomic_DNA"/>
</dbReference>
<comment type="caution">
    <text evidence="1">The sequence shown here is derived from an EMBL/GenBank/DDBJ whole genome shotgun (WGS) entry which is preliminary data.</text>
</comment>
<gene>
    <name evidence="1" type="ORF">CMMCAS07_19330</name>
</gene>